<gene>
    <name evidence="8" type="ORF">V5F32_15100</name>
</gene>
<evidence type="ECO:0000256" key="4">
    <source>
        <dbReference type="ARBA" id="ARBA00022827"/>
    </source>
</evidence>
<dbReference type="Gene3D" id="1.20.140.10">
    <property type="entry name" value="Butyryl-CoA Dehydrogenase, subunit A, domain 3"/>
    <property type="match status" value="1"/>
</dbReference>
<dbReference type="InterPro" id="IPR037069">
    <property type="entry name" value="AcylCoA_DH/ox_N_sf"/>
</dbReference>
<keyword evidence="4" id="KW-0274">FAD</keyword>
<keyword evidence="3" id="KW-0285">Flavoprotein</keyword>
<dbReference type="Gene3D" id="1.10.540.10">
    <property type="entry name" value="Acyl-CoA dehydrogenase/oxidase, N-terminal domain"/>
    <property type="match status" value="1"/>
</dbReference>
<evidence type="ECO:0000313" key="8">
    <source>
        <dbReference type="EMBL" id="MFG1373500.1"/>
    </source>
</evidence>
<dbReference type="InterPro" id="IPR009075">
    <property type="entry name" value="AcylCo_DH/oxidase_C"/>
</dbReference>
<organism evidence="8 9">
    <name type="scientific">Xanthobacter oligotrophicus</name>
    <dbReference type="NCBI Taxonomy" id="2607286"/>
    <lineage>
        <taxon>Bacteria</taxon>
        <taxon>Pseudomonadati</taxon>
        <taxon>Pseudomonadota</taxon>
        <taxon>Alphaproteobacteria</taxon>
        <taxon>Hyphomicrobiales</taxon>
        <taxon>Xanthobacteraceae</taxon>
        <taxon>Xanthobacter</taxon>
    </lineage>
</organism>
<dbReference type="InterPro" id="IPR009100">
    <property type="entry name" value="AcylCoA_DH/oxidase_NM_dom_sf"/>
</dbReference>
<evidence type="ECO:0000313" key="9">
    <source>
        <dbReference type="Proteomes" id="UP001604002"/>
    </source>
</evidence>
<evidence type="ECO:0000259" key="6">
    <source>
        <dbReference type="Pfam" id="PF00441"/>
    </source>
</evidence>
<evidence type="ECO:0000256" key="5">
    <source>
        <dbReference type="ARBA" id="ARBA00023002"/>
    </source>
</evidence>
<dbReference type="PANTHER" id="PTHR43884">
    <property type="entry name" value="ACYL-COA DEHYDROGENASE"/>
    <property type="match status" value="1"/>
</dbReference>
<dbReference type="Pfam" id="PF02771">
    <property type="entry name" value="Acyl-CoA_dh_N"/>
    <property type="match status" value="1"/>
</dbReference>
<evidence type="ECO:0000256" key="2">
    <source>
        <dbReference type="ARBA" id="ARBA00009347"/>
    </source>
</evidence>
<evidence type="ECO:0000256" key="3">
    <source>
        <dbReference type="ARBA" id="ARBA00022630"/>
    </source>
</evidence>
<protein>
    <submittedName>
        <fullName evidence="8">Acyl-CoA dehydrogenase family protein</fullName>
    </submittedName>
</protein>
<dbReference type="InterPro" id="IPR036250">
    <property type="entry name" value="AcylCo_DH-like_C"/>
</dbReference>
<feature type="domain" description="Acyl-CoA dehydrogenase/oxidase C-terminal" evidence="6">
    <location>
        <begin position="220"/>
        <end position="348"/>
    </location>
</feature>
<evidence type="ECO:0000256" key="1">
    <source>
        <dbReference type="ARBA" id="ARBA00001974"/>
    </source>
</evidence>
<dbReference type="PANTHER" id="PTHR43884:SF20">
    <property type="entry name" value="ACYL-COA DEHYDROGENASE FADE28"/>
    <property type="match status" value="1"/>
</dbReference>
<comment type="similarity">
    <text evidence="2">Belongs to the acyl-CoA dehydrogenase family.</text>
</comment>
<keyword evidence="5" id="KW-0560">Oxidoreductase</keyword>
<proteinExistence type="inferred from homology"/>
<reference evidence="8 9" key="1">
    <citation type="submission" date="2024-02" db="EMBL/GenBank/DDBJ databases">
        <title>Expansion and revision of Xanthobacter and proposal of Roseixanthobacter gen. nov.</title>
        <authorList>
            <person name="Soltysiak M.P.M."/>
            <person name="Jalihal A."/>
            <person name="Ory A."/>
            <person name="Chrisophersen C."/>
            <person name="Lee A.D."/>
            <person name="Boulton J."/>
            <person name="Springer M."/>
        </authorList>
    </citation>
    <scope>NUCLEOTIDE SEQUENCE [LARGE SCALE GENOMIC DNA]</scope>
    <source>
        <strain evidence="8 9">23A</strain>
    </source>
</reference>
<sequence>MRRSEHRREEDALLRDSARRFLEDTNAWSPTRAGDPQARWRAMAELGWFALGLPDALGGIGGDPAQCMVILEEAGRVLDDAPLLAGLLLAPPVLAALPLEAAQPLADGLQAGSVRFAYVPDAGLRLGEGATLLSGRSRLALGIDLATHWIVPVGSGSANGAALLLLPASAAAARDGTVLMDGRTAAALTFADLPVAPDAVVARGEAAFELAALIADAAAVGASAEALGAADAGLALTVSYLKDRTQFGAPLASFQAVQHMMAESFCEIAQMRSLLMWAADALAGPAGERARAASALKAYAGVQGLRAVARCIQASGGIGVTQEYRIGHVYKRLQTHAALFGSTQEHLARFGAAA</sequence>
<comment type="caution">
    <text evidence="8">The sequence shown here is derived from an EMBL/GenBank/DDBJ whole genome shotgun (WGS) entry which is preliminary data.</text>
</comment>
<accession>A0ABW6ZXL9</accession>
<dbReference type="EMBL" id="JBAFVH010000008">
    <property type="protein sequence ID" value="MFG1373500.1"/>
    <property type="molecule type" value="Genomic_DNA"/>
</dbReference>
<feature type="domain" description="Acyl-CoA dehydrogenase/oxidase N-terminal" evidence="7">
    <location>
        <begin position="9"/>
        <end position="78"/>
    </location>
</feature>
<dbReference type="Proteomes" id="UP001604002">
    <property type="component" value="Unassembled WGS sequence"/>
</dbReference>
<keyword evidence="9" id="KW-1185">Reference proteome</keyword>
<dbReference type="Pfam" id="PF00441">
    <property type="entry name" value="Acyl-CoA_dh_1"/>
    <property type="match status" value="1"/>
</dbReference>
<dbReference type="RefSeq" id="WP_393993261.1">
    <property type="nucleotide sequence ID" value="NZ_JBAFVH010000008.1"/>
</dbReference>
<dbReference type="SUPFAM" id="SSF47203">
    <property type="entry name" value="Acyl-CoA dehydrogenase C-terminal domain-like"/>
    <property type="match status" value="1"/>
</dbReference>
<name>A0ABW6ZXL9_9HYPH</name>
<dbReference type="InterPro" id="IPR013786">
    <property type="entry name" value="AcylCoA_DH/ox_N"/>
</dbReference>
<comment type="cofactor">
    <cofactor evidence="1">
        <name>FAD</name>
        <dbReference type="ChEBI" id="CHEBI:57692"/>
    </cofactor>
</comment>
<dbReference type="SUPFAM" id="SSF56645">
    <property type="entry name" value="Acyl-CoA dehydrogenase NM domain-like"/>
    <property type="match status" value="1"/>
</dbReference>
<evidence type="ECO:0000259" key="7">
    <source>
        <dbReference type="Pfam" id="PF02771"/>
    </source>
</evidence>